<dbReference type="SUPFAM" id="SSF57667">
    <property type="entry name" value="beta-beta-alpha zinc fingers"/>
    <property type="match status" value="1"/>
</dbReference>
<dbReference type="SMART" id="SM00355">
    <property type="entry name" value="ZnF_C2H2"/>
    <property type="match status" value="2"/>
</dbReference>
<name>A0A5N6V6N8_ASPTM</name>
<feature type="compositionally biased region" description="Low complexity" evidence="2">
    <location>
        <begin position="140"/>
        <end position="156"/>
    </location>
</feature>
<keyword evidence="1" id="KW-0479">Metal-binding</keyword>
<organism evidence="4 5">
    <name type="scientific">Aspergillus tamarii</name>
    <dbReference type="NCBI Taxonomy" id="41984"/>
    <lineage>
        <taxon>Eukaryota</taxon>
        <taxon>Fungi</taxon>
        <taxon>Dikarya</taxon>
        <taxon>Ascomycota</taxon>
        <taxon>Pezizomycotina</taxon>
        <taxon>Eurotiomycetes</taxon>
        <taxon>Eurotiomycetidae</taxon>
        <taxon>Eurotiales</taxon>
        <taxon>Aspergillaceae</taxon>
        <taxon>Aspergillus</taxon>
        <taxon>Aspergillus subgen. Circumdati</taxon>
    </lineage>
</organism>
<evidence type="ECO:0000313" key="4">
    <source>
        <dbReference type="EMBL" id="KAE8166678.1"/>
    </source>
</evidence>
<dbReference type="Gene3D" id="3.30.160.60">
    <property type="entry name" value="Classic Zinc Finger"/>
    <property type="match status" value="1"/>
</dbReference>
<dbReference type="GO" id="GO:0008270">
    <property type="term" value="F:zinc ion binding"/>
    <property type="evidence" value="ECO:0007669"/>
    <property type="project" value="UniProtKB-KW"/>
</dbReference>
<dbReference type="PROSITE" id="PS50157">
    <property type="entry name" value="ZINC_FINGER_C2H2_2"/>
    <property type="match status" value="1"/>
</dbReference>
<dbReference type="InterPro" id="IPR013087">
    <property type="entry name" value="Znf_C2H2_type"/>
</dbReference>
<feature type="region of interest" description="Disordered" evidence="2">
    <location>
        <begin position="1"/>
        <end position="38"/>
    </location>
</feature>
<evidence type="ECO:0000313" key="5">
    <source>
        <dbReference type="Proteomes" id="UP000326950"/>
    </source>
</evidence>
<evidence type="ECO:0000256" key="2">
    <source>
        <dbReference type="SAM" id="MobiDB-lite"/>
    </source>
</evidence>
<feature type="domain" description="C2H2-type" evidence="3">
    <location>
        <begin position="192"/>
        <end position="215"/>
    </location>
</feature>
<feature type="compositionally biased region" description="Polar residues" evidence="2">
    <location>
        <begin position="90"/>
        <end position="106"/>
    </location>
</feature>
<dbReference type="AlphaFoldDB" id="A0A5N6V6N8"/>
<feature type="compositionally biased region" description="Polar residues" evidence="2">
    <location>
        <begin position="13"/>
        <end position="32"/>
    </location>
</feature>
<keyword evidence="1" id="KW-0863">Zinc-finger</keyword>
<sequence>MAETMGGSVWGASESSFTEDQQAEPTFPNQEQGYLGPSHSYALMTAPPYPSQSASRMVHADPTILDLSLAFLPWLIDDDVPTHIPVHGNKVNTQLTPTTYNSSQGHPQEHPHIPTPIPNIQHPSQPPTNNDTRTIDQKANPQPKTTKSKTNNPTTPKKWRCDRKDCKYKGTFARKAELKRHIESLHVAPGSHECPFCGSQHNRKDNLTAHLKTVH</sequence>
<feature type="compositionally biased region" description="Polar residues" evidence="2">
    <location>
        <begin position="121"/>
        <end position="132"/>
    </location>
</feature>
<keyword evidence="5" id="KW-1185">Reference proteome</keyword>
<dbReference type="OrthoDB" id="654211at2759"/>
<dbReference type="InterPro" id="IPR036236">
    <property type="entry name" value="Znf_C2H2_sf"/>
</dbReference>
<accession>A0A5N6V6N8</accession>
<dbReference type="EMBL" id="ML738593">
    <property type="protein sequence ID" value="KAE8166678.1"/>
    <property type="molecule type" value="Genomic_DNA"/>
</dbReference>
<feature type="region of interest" description="Disordered" evidence="2">
    <location>
        <begin position="88"/>
        <end position="159"/>
    </location>
</feature>
<keyword evidence="1" id="KW-0862">Zinc</keyword>
<evidence type="ECO:0000256" key="1">
    <source>
        <dbReference type="PROSITE-ProRule" id="PRU00042"/>
    </source>
</evidence>
<gene>
    <name evidence="4" type="ORF">BDV40DRAFT_296457</name>
</gene>
<evidence type="ECO:0000259" key="3">
    <source>
        <dbReference type="PROSITE" id="PS50157"/>
    </source>
</evidence>
<reference evidence="4 5" key="1">
    <citation type="submission" date="2019-04" db="EMBL/GenBank/DDBJ databases">
        <title>Friends and foes A comparative genomics study of 23 Aspergillus species from section Flavi.</title>
        <authorList>
            <consortium name="DOE Joint Genome Institute"/>
            <person name="Kjaerbolling I."/>
            <person name="Vesth T."/>
            <person name="Frisvad J.C."/>
            <person name="Nybo J.L."/>
            <person name="Theobald S."/>
            <person name="Kildgaard S."/>
            <person name="Isbrandt T."/>
            <person name="Kuo A."/>
            <person name="Sato A."/>
            <person name="Lyhne E.K."/>
            <person name="Kogle M.E."/>
            <person name="Wiebenga A."/>
            <person name="Kun R.S."/>
            <person name="Lubbers R.J."/>
            <person name="Makela M.R."/>
            <person name="Barry K."/>
            <person name="Chovatia M."/>
            <person name="Clum A."/>
            <person name="Daum C."/>
            <person name="Haridas S."/>
            <person name="He G."/>
            <person name="LaButti K."/>
            <person name="Lipzen A."/>
            <person name="Mondo S."/>
            <person name="Riley R."/>
            <person name="Salamov A."/>
            <person name="Simmons B.A."/>
            <person name="Magnuson J.K."/>
            <person name="Henrissat B."/>
            <person name="Mortensen U.H."/>
            <person name="Larsen T.O."/>
            <person name="Devries R.P."/>
            <person name="Grigoriev I.V."/>
            <person name="Machida M."/>
            <person name="Baker S.E."/>
            <person name="Andersen M.R."/>
        </authorList>
    </citation>
    <scope>NUCLEOTIDE SEQUENCE [LARGE SCALE GENOMIC DNA]</scope>
    <source>
        <strain evidence="4 5">CBS 117626</strain>
    </source>
</reference>
<proteinExistence type="predicted"/>
<protein>
    <recommendedName>
        <fullName evidence="3">C2H2-type domain-containing protein</fullName>
    </recommendedName>
</protein>
<dbReference type="Proteomes" id="UP000326950">
    <property type="component" value="Unassembled WGS sequence"/>
</dbReference>